<evidence type="ECO:0000313" key="3">
    <source>
        <dbReference type="Proteomes" id="UP000009005"/>
    </source>
</evidence>
<protein>
    <submittedName>
        <fullName evidence="2">ABC transporter substrate-binding protein</fullName>
    </submittedName>
</protein>
<evidence type="ECO:0000256" key="1">
    <source>
        <dbReference type="SAM" id="Phobius"/>
    </source>
</evidence>
<feature type="transmembrane region" description="Helical" evidence="1">
    <location>
        <begin position="167"/>
        <end position="189"/>
    </location>
</feature>
<keyword evidence="1" id="KW-1133">Transmembrane helix</keyword>
<dbReference type="PATRIC" id="fig|1197325.3.peg.443"/>
<dbReference type="OrthoDB" id="395464at2"/>
<feature type="transmembrane region" description="Helical" evidence="1">
    <location>
        <begin position="371"/>
        <end position="390"/>
    </location>
</feature>
<dbReference type="AlphaFoldDB" id="I6ZJ14"/>
<feature type="transmembrane region" description="Helical" evidence="1">
    <location>
        <begin position="519"/>
        <end position="539"/>
    </location>
</feature>
<reference evidence="2 3" key="1">
    <citation type="journal article" date="2012" name="J. Bacteriol.">
        <title>Complete genome sequence of Mycoplasma wenyonii strain Massachusetts.</title>
        <authorList>
            <person name="Dos Santos A.P."/>
            <person name="Guimaraes A.M."/>
            <person name="do Nascimento N.C."/>
            <person name="Sanmiguel P.J."/>
            <person name="Messick J.B."/>
        </authorList>
    </citation>
    <scope>NUCLEOTIDE SEQUENCE [LARGE SCALE GENOMIC DNA]</scope>
    <source>
        <strain evidence="2 3">Massachusetts</strain>
    </source>
</reference>
<dbReference type="KEGG" id="mwe:WEN_02055"/>
<accession>I6ZJ14</accession>
<organism evidence="2 3">
    <name type="scientific">Mycoplasma wenyonii (strain Massachusetts)</name>
    <name type="common">Eperythrozoon wenyonii</name>
    <dbReference type="NCBI Taxonomy" id="1197325"/>
    <lineage>
        <taxon>Bacteria</taxon>
        <taxon>Bacillati</taxon>
        <taxon>Mycoplasmatota</taxon>
        <taxon>Mollicutes</taxon>
        <taxon>Mycoplasmataceae</taxon>
        <taxon>Mycoplasma</taxon>
    </lineage>
</organism>
<sequence>MYLSLWELLGFKTKTFDQRKKEVIKQLDEREWELRADWLSNSANFLSFSNDKKDINCSFFWTKQLKNIALFVGTLGFSKLFSLVRKRDTLSSIKELSSLNSRKKEVAEAKRYFQKIKDDEKNYEESKAKELEPWAEKIISYSLSSMPFSKHQEIVEKKNRDPYLRFLHLYSIAISCFFTGGLILFYFIYKKSRNPRYRFLDSALSKHVIEGARFEQYLTELVREKYEFDSITNLNHCLGNTFKDVALSSELQTNFLRKTWLRNIFLLVSSILTGGLFTLYLYWLSMRNNNEKFNEIWASKRVKEWNQIETIGNINTRTGRAVKAIRRFWTDIHILNHISYVTQLAIATVILKPLKGIGRGVYAVLSKRKSAVSFALMLITNTFLVAWSYFNSFDGLIYKQALSNFKGFSWTFFVTVACAGVTTLWFSYHRFLKKWWDKLLLKSTKAWADLLLSKSKVSKLTINTQYYRPSRGLNWGLFWMFTSPLAKWVINLFLLLVSYAFLLVWGINHSFAVGEWSFYPMVVCSALFILLLGYHIFLVI</sequence>
<name>I6ZJ14_MYCWM</name>
<dbReference type="HOGENOM" id="CLU_504152_0_0_14"/>
<feature type="transmembrane region" description="Helical" evidence="1">
    <location>
        <begin position="264"/>
        <end position="283"/>
    </location>
</feature>
<feature type="transmembrane region" description="Helical" evidence="1">
    <location>
        <begin position="332"/>
        <end position="351"/>
    </location>
</feature>
<keyword evidence="3" id="KW-1185">Reference proteome</keyword>
<gene>
    <name evidence="2" type="ordered locus">WEN_02055</name>
</gene>
<proteinExistence type="predicted"/>
<dbReference type="STRING" id="1197325.WEN_02055"/>
<dbReference type="EMBL" id="CP003703">
    <property type="protein sequence ID" value="AFN65200.1"/>
    <property type="molecule type" value="Genomic_DNA"/>
</dbReference>
<keyword evidence="1" id="KW-0812">Transmembrane</keyword>
<feature type="transmembrane region" description="Helical" evidence="1">
    <location>
        <begin position="410"/>
        <end position="428"/>
    </location>
</feature>
<evidence type="ECO:0000313" key="2">
    <source>
        <dbReference type="EMBL" id="AFN65200.1"/>
    </source>
</evidence>
<feature type="transmembrane region" description="Helical" evidence="1">
    <location>
        <begin position="488"/>
        <end position="507"/>
    </location>
</feature>
<dbReference type="RefSeq" id="WP_014849910.1">
    <property type="nucleotide sequence ID" value="NC_018149.1"/>
</dbReference>
<keyword evidence="1" id="KW-0472">Membrane</keyword>
<dbReference type="Proteomes" id="UP000009005">
    <property type="component" value="Chromosome"/>
</dbReference>